<evidence type="ECO:0000256" key="1">
    <source>
        <dbReference type="SAM" id="SignalP"/>
    </source>
</evidence>
<dbReference type="EMBL" id="KZ821267">
    <property type="protein sequence ID" value="PYH41238.1"/>
    <property type="molecule type" value="Genomic_DNA"/>
</dbReference>
<dbReference type="RefSeq" id="XP_025427220.1">
    <property type="nucleotide sequence ID" value="XM_025570887.1"/>
</dbReference>
<keyword evidence="3" id="KW-1185">Reference proteome</keyword>
<name>A0A318ZLV9_9EURO</name>
<dbReference type="AlphaFoldDB" id="A0A318ZLV9"/>
<proteinExistence type="predicted"/>
<feature type="chain" id="PRO_5016346411" evidence="1">
    <location>
        <begin position="20"/>
        <end position="55"/>
    </location>
</feature>
<evidence type="ECO:0000313" key="2">
    <source>
        <dbReference type="EMBL" id="PYH41238.1"/>
    </source>
</evidence>
<evidence type="ECO:0000313" key="3">
    <source>
        <dbReference type="Proteomes" id="UP000248349"/>
    </source>
</evidence>
<dbReference type="Proteomes" id="UP000248349">
    <property type="component" value="Unassembled WGS sequence"/>
</dbReference>
<gene>
    <name evidence="2" type="ORF">BP01DRAFT_183520</name>
</gene>
<organism evidence="2 3">
    <name type="scientific">Aspergillus saccharolyticus JOP 1030-1</name>
    <dbReference type="NCBI Taxonomy" id="1450539"/>
    <lineage>
        <taxon>Eukaryota</taxon>
        <taxon>Fungi</taxon>
        <taxon>Dikarya</taxon>
        <taxon>Ascomycota</taxon>
        <taxon>Pezizomycotina</taxon>
        <taxon>Eurotiomycetes</taxon>
        <taxon>Eurotiomycetidae</taxon>
        <taxon>Eurotiales</taxon>
        <taxon>Aspergillaceae</taxon>
        <taxon>Aspergillus</taxon>
        <taxon>Aspergillus subgen. Circumdati</taxon>
    </lineage>
</organism>
<sequence length="55" mass="6092">MSDVALLILFLCHWCVVLGYISASRTRKDILVRSIIHDDVHFLIPGSGTASPLKI</sequence>
<reference evidence="2 3" key="1">
    <citation type="submission" date="2016-12" db="EMBL/GenBank/DDBJ databases">
        <title>The genomes of Aspergillus section Nigri reveals drivers in fungal speciation.</title>
        <authorList>
            <consortium name="DOE Joint Genome Institute"/>
            <person name="Vesth T.C."/>
            <person name="Nybo J."/>
            <person name="Theobald S."/>
            <person name="Brandl J."/>
            <person name="Frisvad J.C."/>
            <person name="Nielsen K.F."/>
            <person name="Lyhne E.K."/>
            <person name="Kogle M.E."/>
            <person name="Kuo A."/>
            <person name="Riley R."/>
            <person name="Clum A."/>
            <person name="Nolan M."/>
            <person name="Lipzen A."/>
            <person name="Salamov A."/>
            <person name="Henrissat B."/>
            <person name="Wiebenga A."/>
            <person name="De Vries R.P."/>
            <person name="Grigoriev I.V."/>
            <person name="Mortensen U.H."/>
            <person name="Andersen M.R."/>
            <person name="Baker S.E."/>
        </authorList>
    </citation>
    <scope>NUCLEOTIDE SEQUENCE [LARGE SCALE GENOMIC DNA]</scope>
    <source>
        <strain evidence="2 3">JOP 1030-1</strain>
    </source>
</reference>
<dbReference type="GeneID" id="37072115"/>
<keyword evidence="1" id="KW-0732">Signal</keyword>
<protein>
    <submittedName>
        <fullName evidence="2">Uncharacterized protein</fullName>
    </submittedName>
</protein>
<accession>A0A318ZLV9</accession>
<feature type="signal peptide" evidence="1">
    <location>
        <begin position="1"/>
        <end position="19"/>
    </location>
</feature>